<dbReference type="Gene3D" id="1.10.10.10">
    <property type="entry name" value="Winged helix-like DNA-binding domain superfamily/Winged helix DNA-binding domain"/>
    <property type="match status" value="1"/>
</dbReference>
<organism evidence="4 5">
    <name type="scientific">Bifidobacterium parmae</name>
    <dbReference type="NCBI Taxonomy" id="361854"/>
    <lineage>
        <taxon>Bacteria</taxon>
        <taxon>Bacillati</taxon>
        <taxon>Actinomycetota</taxon>
        <taxon>Actinomycetes</taxon>
        <taxon>Bifidobacteriales</taxon>
        <taxon>Bifidobacteriaceae</taxon>
        <taxon>Bifidobacterium</taxon>
    </lineage>
</organism>
<evidence type="ECO:0000259" key="3">
    <source>
        <dbReference type="PROSITE" id="PS51459"/>
    </source>
</evidence>
<dbReference type="SUPFAM" id="SSF140931">
    <property type="entry name" value="Fic-like"/>
    <property type="match status" value="1"/>
</dbReference>
<keyword evidence="2" id="KW-0067">ATP-binding</keyword>
<keyword evidence="4" id="KW-0132">Cell division</keyword>
<dbReference type="InterPro" id="IPR003812">
    <property type="entry name" value="Fido"/>
</dbReference>
<dbReference type="PANTHER" id="PTHR13504">
    <property type="entry name" value="FIDO DOMAIN-CONTAINING PROTEIN DDB_G0283145"/>
    <property type="match status" value="1"/>
</dbReference>
<proteinExistence type="predicted"/>
<comment type="caution">
    <text evidence="4">The sequence shown here is derived from an EMBL/GenBank/DDBJ whole genome shotgun (WGS) entry which is preliminary data.</text>
</comment>
<dbReference type="InterPro" id="IPR036597">
    <property type="entry name" value="Fido-like_dom_sf"/>
</dbReference>
<evidence type="ECO:0000313" key="4">
    <source>
        <dbReference type="EMBL" id="PLS28926.1"/>
    </source>
</evidence>
<dbReference type="EMBL" id="NMWT01000010">
    <property type="protein sequence ID" value="PLS28926.1"/>
    <property type="molecule type" value="Genomic_DNA"/>
</dbReference>
<dbReference type="InterPro" id="IPR036388">
    <property type="entry name" value="WH-like_DNA-bd_sf"/>
</dbReference>
<sequence>MTTMRTFDYIASAADLLTPRTTSLLTAIHEERGRQSVQASIRPDILTTLTAVARVQSIDTSNRIEGISTSDKRLHALVAEKVAPRNRAEEEIAGYRDVLAVIHESHDYIPPTPGVILQLHRDLFRHTPLAFGGRFKDTDNVIIERDATGESRVRFAPPSALSTPELVGRICDAYAEAIRDGHTDPLLVTAMFTLDFTCIHPFNDGNGRMSRLLTLLLLYRNGYEVGKYISLEHLIESGKETYYEALAASTTGWDDGANDYAPFTNYLLGVILAAYREFDARVSAIEGENPSRGGTAGRKTTKARRIAILFDETLSPLSKADILAKLPDVSAVTVERALRALQDDGVIVKIGAGRATRYVRRR</sequence>
<dbReference type="GO" id="GO:0051301">
    <property type="term" value="P:cell division"/>
    <property type="evidence" value="ECO:0007669"/>
    <property type="project" value="UniProtKB-KW"/>
</dbReference>
<keyword evidence="2" id="KW-0547">Nucleotide-binding</keyword>
<dbReference type="PANTHER" id="PTHR13504:SF38">
    <property type="entry name" value="FIDO DOMAIN-CONTAINING PROTEIN"/>
    <property type="match status" value="1"/>
</dbReference>
<feature type="active site" evidence="1">
    <location>
        <position position="200"/>
    </location>
</feature>
<dbReference type="GO" id="GO:0005524">
    <property type="term" value="F:ATP binding"/>
    <property type="evidence" value="ECO:0007669"/>
    <property type="project" value="UniProtKB-KW"/>
</dbReference>
<protein>
    <submittedName>
        <fullName evidence="4">Cell division protein Fic</fullName>
    </submittedName>
</protein>
<dbReference type="Proteomes" id="UP000235034">
    <property type="component" value="Unassembled WGS sequence"/>
</dbReference>
<reference evidence="4 5" key="1">
    <citation type="submission" date="2017-07" db="EMBL/GenBank/DDBJ databases">
        <title>Bifidobacterium novel species.</title>
        <authorList>
            <person name="Lugli G.A."/>
            <person name="Milani C."/>
            <person name="Duranti S."/>
            <person name="Mangifesta M."/>
        </authorList>
    </citation>
    <scope>NUCLEOTIDE SEQUENCE [LARGE SCALE GENOMIC DNA]</scope>
    <source>
        <strain evidence="4 5">77</strain>
    </source>
</reference>
<keyword evidence="5" id="KW-1185">Reference proteome</keyword>
<evidence type="ECO:0000256" key="1">
    <source>
        <dbReference type="PIRSR" id="PIRSR640198-1"/>
    </source>
</evidence>
<evidence type="ECO:0000313" key="5">
    <source>
        <dbReference type="Proteomes" id="UP000235034"/>
    </source>
</evidence>
<evidence type="ECO:0000256" key="2">
    <source>
        <dbReference type="PIRSR" id="PIRSR640198-2"/>
    </source>
</evidence>
<dbReference type="InterPro" id="IPR040198">
    <property type="entry name" value="Fido_containing"/>
</dbReference>
<feature type="domain" description="Fido" evidence="3">
    <location>
        <begin position="111"/>
        <end position="269"/>
    </location>
</feature>
<dbReference type="Gene3D" id="1.10.3290.10">
    <property type="entry name" value="Fido-like domain"/>
    <property type="match status" value="1"/>
</dbReference>
<feature type="binding site" evidence="2">
    <location>
        <begin position="204"/>
        <end position="211"/>
    </location>
    <ligand>
        <name>ATP</name>
        <dbReference type="ChEBI" id="CHEBI:30616"/>
    </ligand>
</feature>
<dbReference type="AlphaFoldDB" id="A0A2N5J3Z2"/>
<keyword evidence="4" id="KW-0131">Cell cycle</keyword>
<dbReference type="Pfam" id="PF02661">
    <property type="entry name" value="Fic"/>
    <property type="match status" value="1"/>
</dbReference>
<dbReference type="PROSITE" id="PS51459">
    <property type="entry name" value="FIDO"/>
    <property type="match status" value="1"/>
</dbReference>
<gene>
    <name evidence="4" type="ORF">Uis4E_0861</name>
</gene>
<name>A0A2N5J3Z2_9BIFI</name>
<accession>A0A2N5J3Z2</accession>